<evidence type="ECO:0000256" key="3">
    <source>
        <dbReference type="SAM" id="MobiDB-lite"/>
    </source>
</evidence>
<dbReference type="InterPro" id="IPR033133">
    <property type="entry name" value="PUM-HD"/>
</dbReference>
<dbReference type="Gene3D" id="1.25.10.10">
    <property type="entry name" value="Leucine-rich Repeat Variant"/>
    <property type="match status" value="1"/>
</dbReference>
<dbReference type="PROSITE" id="PS50302">
    <property type="entry name" value="PUM"/>
    <property type="match status" value="3"/>
</dbReference>
<dbReference type="GO" id="GO:0010608">
    <property type="term" value="P:post-transcriptional regulation of gene expression"/>
    <property type="evidence" value="ECO:0007669"/>
    <property type="project" value="TreeGrafter"/>
</dbReference>
<reference evidence="5 6" key="1">
    <citation type="journal article" date="2015" name="Fungal Genet. Biol.">
        <title>Evolution of novel wood decay mechanisms in Agaricales revealed by the genome sequences of Fistulina hepatica and Cylindrobasidium torrendii.</title>
        <authorList>
            <person name="Floudas D."/>
            <person name="Held B.W."/>
            <person name="Riley R."/>
            <person name="Nagy L.G."/>
            <person name="Koehler G."/>
            <person name="Ransdell A.S."/>
            <person name="Younus H."/>
            <person name="Chow J."/>
            <person name="Chiniquy J."/>
            <person name="Lipzen A."/>
            <person name="Tritt A."/>
            <person name="Sun H."/>
            <person name="Haridas S."/>
            <person name="LaButti K."/>
            <person name="Ohm R.A."/>
            <person name="Kues U."/>
            <person name="Blanchette R.A."/>
            <person name="Grigoriev I.V."/>
            <person name="Minto R.E."/>
            <person name="Hibbett D.S."/>
        </authorList>
    </citation>
    <scope>NUCLEOTIDE SEQUENCE [LARGE SCALE GENOMIC DNA]</scope>
    <source>
        <strain evidence="5 6">ATCC 64428</strain>
    </source>
</reference>
<protein>
    <submittedName>
        <fullName evidence="5">ARM repeat-containing protein</fullName>
    </submittedName>
</protein>
<dbReference type="InterPro" id="IPR001313">
    <property type="entry name" value="Pumilio_RNA-bd_rpt"/>
</dbReference>
<evidence type="ECO:0000259" key="4">
    <source>
        <dbReference type="PROSITE" id="PS50303"/>
    </source>
</evidence>
<evidence type="ECO:0000256" key="2">
    <source>
        <dbReference type="PROSITE-ProRule" id="PRU00317"/>
    </source>
</evidence>
<evidence type="ECO:0000313" key="5">
    <source>
        <dbReference type="EMBL" id="KIY44335.1"/>
    </source>
</evidence>
<dbReference type="SUPFAM" id="SSF48371">
    <property type="entry name" value="ARM repeat"/>
    <property type="match status" value="1"/>
</dbReference>
<accession>A0A0D7A0T6</accession>
<dbReference type="PANTHER" id="PTHR12537">
    <property type="entry name" value="RNA BINDING PROTEIN PUMILIO-RELATED"/>
    <property type="match status" value="1"/>
</dbReference>
<organism evidence="5 6">
    <name type="scientific">Fistulina hepatica ATCC 64428</name>
    <dbReference type="NCBI Taxonomy" id="1128425"/>
    <lineage>
        <taxon>Eukaryota</taxon>
        <taxon>Fungi</taxon>
        <taxon>Dikarya</taxon>
        <taxon>Basidiomycota</taxon>
        <taxon>Agaricomycotina</taxon>
        <taxon>Agaricomycetes</taxon>
        <taxon>Agaricomycetidae</taxon>
        <taxon>Agaricales</taxon>
        <taxon>Fistulinaceae</taxon>
        <taxon>Fistulina</taxon>
    </lineage>
</organism>
<dbReference type="EMBL" id="KN882092">
    <property type="protein sequence ID" value="KIY44335.1"/>
    <property type="molecule type" value="Genomic_DNA"/>
</dbReference>
<dbReference type="SMART" id="SM00025">
    <property type="entry name" value="Pumilio"/>
    <property type="match status" value="6"/>
</dbReference>
<dbReference type="InterPro" id="IPR016024">
    <property type="entry name" value="ARM-type_fold"/>
</dbReference>
<feature type="compositionally biased region" description="Polar residues" evidence="3">
    <location>
        <begin position="30"/>
        <end position="41"/>
    </location>
</feature>
<keyword evidence="1" id="KW-0677">Repeat</keyword>
<dbReference type="OrthoDB" id="668540at2759"/>
<feature type="region of interest" description="Disordered" evidence="3">
    <location>
        <begin position="18"/>
        <end position="58"/>
    </location>
</feature>
<proteinExistence type="predicted"/>
<gene>
    <name evidence="5" type="ORF">FISHEDRAFT_51401</name>
</gene>
<name>A0A0D7A0T6_9AGAR</name>
<dbReference type="AlphaFoldDB" id="A0A0D7A0T6"/>
<dbReference type="PANTHER" id="PTHR12537:SF48">
    <property type="entry name" value="MEIOTIC COILED-COIL PROTEIN 2"/>
    <property type="match status" value="1"/>
</dbReference>
<dbReference type="InterPro" id="IPR011989">
    <property type="entry name" value="ARM-like"/>
</dbReference>
<feature type="repeat" description="Pumilio" evidence="2">
    <location>
        <begin position="152"/>
        <end position="194"/>
    </location>
</feature>
<evidence type="ECO:0000313" key="6">
    <source>
        <dbReference type="Proteomes" id="UP000054144"/>
    </source>
</evidence>
<feature type="repeat" description="Pumilio" evidence="2">
    <location>
        <begin position="271"/>
        <end position="314"/>
    </location>
</feature>
<dbReference type="Proteomes" id="UP000054144">
    <property type="component" value="Unassembled WGS sequence"/>
</dbReference>
<feature type="repeat" description="Pumilio" evidence="2">
    <location>
        <begin position="235"/>
        <end position="270"/>
    </location>
</feature>
<keyword evidence="6" id="KW-1185">Reference proteome</keyword>
<dbReference type="Pfam" id="PF00806">
    <property type="entry name" value="PUF"/>
    <property type="match status" value="5"/>
</dbReference>
<dbReference type="GO" id="GO:0005737">
    <property type="term" value="C:cytoplasm"/>
    <property type="evidence" value="ECO:0007669"/>
    <property type="project" value="TreeGrafter"/>
</dbReference>
<dbReference type="GO" id="GO:0003730">
    <property type="term" value="F:mRNA 3'-UTR binding"/>
    <property type="evidence" value="ECO:0007669"/>
    <property type="project" value="TreeGrafter"/>
</dbReference>
<feature type="domain" description="PUM-HD" evidence="4">
    <location>
        <begin position="52"/>
        <end position="417"/>
    </location>
</feature>
<sequence>MGPCNLDSELPYARRTHTCHGHAHSGRPSAGSNFNKGNFTTNHDRPSQGDSLRNDVSSEEYGLGHEPVNFLALLHPAARPSYTLFVTRVLRCADQQASIFLQQKLKGASAAERTRIVDAVCTRGAEMMVHRFGNWAVQRCLEAPATVEERRKIVACMRGRVVELATNCYGCHVLQKTLDCEEHLRLLIVEELLNEDPATTLVNKHASHVWSKIMELSWSPTEDGVPSIFSRINEALRGKWAALACHETGSLVVQHAFENLEYEAKDNIVNELLNRGEHVFSDIVRNQWGAYCVQHILEHGATSHRALALDHLIDNLLDCASDEHGLKSVLKALRLGAGFDMPPSILQRIVKRLTEPARGARRPIIVDLALSATGSQLIASVLGMITNEQRSVLYDCIRRHAVTLRGGKTGSKVIWLL</sequence>
<dbReference type="PROSITE" id="PS50303">
    <property type="entry name" value="PUM_HD"/>
    <property type="match status" value="1"/>
</dbReference>
<evidence type="ECO:0000256" key="1">
    <source>
        <dbReference type="ARBA" id="ARBA00022737"/>
    </source>
</evidence>